<gene>
    <name evidence="7" type="ORF">EGYM00163_LOCUS15678</name>
</gene>
<evidence type="ECO:0000259" key="6">
    <source>
        <dbReference type="PROSITE" id="PS50089"/>
    </source>
</evidence>
<dbReference type="PANTHER" id="PTHR45931:SF16">
    <property type="entry name" value="RING_U-BOX SUPERFAMILY PROTEIN"/>
    <property type="match status" value="1"/>
</dbReference>
<evidence type="ECO:0000256" key="4">
    <source>
        <dbReference type="PROSITE-ProRule" id="PRU00175"/>
    </source>
</evidence>
<reference evidence="7" key="1">
    <citation type="submission" date="2021-01" db="EMBL/GenBank/DDBJ databases">
        <authorList>
            <person name="Corre E."/>
            <person name="Pelletier E."/>
            <person name="Niang G."/>
            <person name="Scheremetjew M."/>
            <person name="Finn R."/>
            <person name="Kale V."/>
            <person name="Holt S."/>
            <person name="Cochrane G."/>
            <person name="Meng A."/>
            <person name="Brown T."/>
            <person name="Cohen L."/>
        </authorList>
    </citation>
    <scope>NUCLEOTIDE SEQUENCE</scope>
    <source>
        <strain evidence="7">CCMP1594</strain>
    </source>
</reference>
<protein>
    <recommendedName>
        <fullName evidence="6">RING-type domain-containing protein</fullName>
    </recommendedName>
</protein>
<dbReference type="PANTHER" id="PTHR45931">
    <property type="entry name" value="SI:CH211-59O9.10"/>
    <property type="match status" value="1"/>
</dbReference>
<dbReference type="InterPro" id="IPR001841">
    <property type="entry name" value="Znf_RING"/>
</dbReference>
<dbReference type="EMBL" id="HBJA01045197">
    <property type="protein sequence ID" value="CAE0804554.1"/>
    <property type="molecule type" value="Transcribed_RNA"/>
</dbReference>
<keyword evidence="3" id="KW-0862">Zinc</keyword>
<feature type="compositionally biased region" description="Low complexity" evidence="5">
    <location>
        <begin position="151"/>
        <end position="162"/>
    </location>
</feature>
<dbReference type="GO" id="GO:0006511">
    <property type="term" value="P:ubiquitin-dependent protein catabolic process"/>
    <property type="evidence" value="ECO:0007669"/>
    <property type="project" value="TreeGrafter"/>
</dbReference>
<evidence type="ECO:0000256" key="1">
    <source>
        <dbReference type="ARBA" id="ARBA00022723"/>
    </source>
</evidence>
<accession>A0A7S4CRU0</accession>
<evidence type="ECO:0000256" key="2">
    <source>
        <dbReference type="ARBA" id="ARBA00022771"/>
    </source>
</evidence>
<feature type="region of interest" description="Disordered" evidence="5">
    <location>
        <begin position="148"/>
        <end position="206"/>
    </location>
</feature>
<dbReference type="GO" id="GO:0005634">
    <property type="term" value="C:nucleus"/>
    <property type="evidence" value="ECO:0007669"/>
    <property type="project" value="TreeGrafter"/>
</dbReference>
<feature type="domain" description="RING-type" evidence="6">
    <location>
        <begin position="100"/>
        <end position="141"/>
    </location>
</feature>
<dbReference type="PROSITE" id="PS50089">
    <property type="entry name" value="ZF_RING_2"/>
    <property type="match status" value="1"/>
</dbReference>
<dbReference type="InterPro" id="IPR013083">
    <property type="entry name" value="Znf_RING/FYVE/PHD"/>
</dbReference>
<evidence type="ECO:0000256" key="3">
    <source>
        <dbReference type="ARBA" id="ARBA00022833"/>
    </source>
</evidence>
<organism evidence="7">
    <name type="scientific">Eutreptiella gymnastica</name>
    <dbReference type="NCBI Taxonomy" id="73025"/>
    <lineage>
        <taxon>Eukaryota</taxon>
        <taxon>Discoba</taxon>
        <taxon>Euglenozoa</taxon>
        <taxon>Euglenida</taxon>
        <taxon>Spirocuta</taxon>
        <taxon>Euglenophyceae</taxon>
        <taxon>Eutreptiales</taxon>
        <taxon>Eutreptiaceae</taxon>
        <taxon>Eutreptiella</taxon>
    </lineage>
</organism>
<evidence type="ECO:0000256" key="5">
    <source>
        <dbReference type="SAM" id="MobiDB-lite"/>
    </source>
</evidence>
<dbReference type="GO" id="GO:0008270">
    <property type="term" value="F:zinc ion binding"/>
    <property type="evidence" value="ECO:0007669"/>
    <property type="project" value="UniProtKB-KW"/>
</dbReference>
<dbReference type="InterPro" id="IPR051834">
    <property type="entry name" value="RING_finger_E3_ligase"/>
</dbReference>
<dbReference type="Gene3D" id="3.30.40.10">
    <property type="entry name" value="Zinc/RING finger domain, C3HC4 (zinc finger)"/>
    <property type="match status" value="1"/>
</dbReference>
<dbReference type="Pfam" id="PF13639">
    <property type="entry name" value="zf-RING_2"/>
    <property type="match status" value="1"/>
</dbReference>
<dbReference type="AlphaFoldDB" id="A0A7S4CRU0"/>
<dbReference type="CDD" id="cd16454">
    <property type="entry name" value="RING-H2_PA-TM-RING"/>
    <property type="match status" value="1"/>
</dbReference>
<keyword evidence="2 4" id="KW-0863">Zinc-finger</keyword>
<dbReference type="SUPFAM" id="SSF57850">
    <property type="entry name" value="RING/U-box"/>
    <property type="match status" value="1"/>
</dbReference>
<proteinExistence type="predicted"/>
<dbReference type="GO" id="GO:0061630">
    <property type="term" value="F:ubiquitin protein ligase activity"/>
    <property type="evidence" value="ECO:0007669"/>
    <property type="project" value="TreeGrafter"/>
</dbReference>
<name>A0A7S4CRU0_9EUGL</name>
<evidence type="ECO:0000313" key="7">
    <source>
        <dbReference type="EMBL" id="CAE0804554.1"/>
    </source>
</evidence>
<dbReference type="SMART" id="SM00184">
    <property type="entry name" value="RING"/>
    <property type="match status" value="1"/>
</dbReference>
<sequence>MAGVQDMIATLASMIFAEPPRYPLAIGLPDRRPSMRTASAPTTIGSRLGPTVFLVRRAPAAPATGPSPPRWRPASAPDIERLPQRRIEQTDRDNADTKACAVCQEEFGLGDLATTLPCAHLFHGRCIEPWLARNGTCPLCRMDVRGPQEDPPAARAQAAPAAQPRPPPPSDAQPRRCPAGPTDLPRGVAPSPRLQADRAFPYGLRSGPASYRPLRQGLLVVRWGST</sequence>
<keyword evidence="1" id="KW-0479">Metal-binding</keyword>